<sequence>MSGNTTTDRLATRGERESEIVSLIQQSSGPEHVEVVEPIQTTEAGEPATSQSGDSPHMADAFETVMAQPAGDRTPDQVAQVETAIPGVSQPEADPYLTITMENVVDQPVAGGARDAVGATGNSGPAGSQPEADPYLTITMENVHAVDQPRAAGAGAAVAREAMGSDEGDRQIDTSRMELVGDGTMSEVRDSDLAVDTGVVRADMDAIAERQERREAIEEAHANGDAYYDGTTTVDGVEVQIWLMPDGSTVYFDPETETVVDLKWESKDAKDDARDAAHDAGDPFFEGTTEVDGELVEVWEMPDGSIAYVAVDDREVVGFEWPEGEEPEYQGQVSVDGESCSLIELPNGDMVIVDGDGDFVGYLDDVELDTYYAPVPPHGNIEEVYAVPKGPPSYDSVVYAADSDEVVVGSDTGSTDPAGMFTYYAPPGEDYVLVIDSDGNIVDAFELPPDEEWSVLGIVTYYEDGSVTVDLGAGEVTVDLGADGGIWFSSDGLGELIEGADWVGSVEAGVAWDEEGIDVDVNADVAGVGELGYGLSIGEDGFDVYVDASLDLEVGGQGVAFDIHGEAGLTSDGTLYAGADVEMDMTVPAGFDIDLDVEGYVEVGPDGFEGTYGWDGKVGMLGAYVSGGEQYSIDVDSDGVTATYEYYRGAGAQGIGEVRAGAEAQVHTDGTIGGSSVTGGIYGSTNDKDGDETGMTGVYSTLDQDGISNPEVRNEHLDTGVTKEDYDRHGDPDLPEDDVDGSTGVEWREDGTAGIGEAPADESDDDESDDDDSGDEAAVGMHPGLEGVRKDSGEARIGDDERGPTIEGVRRDSGDDAQTASMPAPPPPAEEDDDGDTGGGGPGSGRPKIWQRRDGDATDPADEPAPDPEPDPDPNGPRPPLFGVDPDDEPAPEPPADGPTNKPPIFTERLMDIDEDGDGRPDGLGRDPILGDGDGDLGDIADGPPILRGQAQTASNPAPPPPAEEDDDTDTGGGGPGSGRPKIWQRRDGDATNPADEPAPDPEPDPDPNGPRRPLFGVDPDDEPAPEPPADGPTNKPPIFTERLMDIDEDGDGRPDGLGRDPILGDGDGGLGDIADGPPILRGQAQTASNPAPPPPSDPVNDVDPVTTVATPDQSPGGIERPDTEPVTADAGVDQAPRGIDRPDIAPDSVVASGDNAPARDGLLDDDITAVRAASPAAPEPQAAATVQPVEPTPTPEPVLEQPAEPIVQPAEPAIEPVVVDEPIIEPVVEIEPEPIVPVEAEADLEPEPDLMDEQA</sequence>
<feature type="compositionally biased region" description="Acidic residues" evidence="1">
    <location>
        <begin position="1241"/>
        <end position="1256"/>
    </location>
</feature>
<dbReference type="EMBL" id="SOAU01000001">
    <property type="protein sequence ID" value="TDT14673.1"/>
    <property type="molecule type" value="Genomic_DNA"/>
</dbReference>
<feature type="compositionally biased region" description="Acidic residues" evidence="1">
    <location>
        <begin position="759"/>
        <end position="775"/>
    </location>
</feature>
<feature type="region of interest" description="Disordered" evidence="1">
    <location>
        <begin position="677"/>
        <end position="1162"/>
    </location>
</feature>
<feature type="region of interest" description="Disordered" evidence="1">
    <location>
        <begin position="1"/>
        <end position="58"/>
    </location>
</feature>
<gene>
    <name evidence="2" type="ORF">BDK89_0228</name>
</gene>
<proteinExistence type="predicted"/>
<feature type="region of interest" description="Disordered" evidence="1">
    <location>
        <begin position="1174"/>
        <end position="1201"/>
    </location>
</feature>
<organism evidence="2 3">
    <name type="scientific">Ilumatobacter fluminis</name>
    <dbReference type="NCBI Taxonomy" id="467091"/>
    <lineage>
        <taxon>Bacteria</taxon>
        <taxon>Bacillati</taxon>
        <taxon>Actinomycetota</taxon>
        <taxon>Acidimicrobiia</taxon>
        <taxon>Acidimicrobiales</taxon>
        <taxon>Ilumatobacteraceae</taxon>
        <taxon>Ilumatobacter</taxon>
    </lineage>
</organism>
<keyword evidence="3" id="KW-1185">Reference proteome</keyword>
<feature type="compositionally biased region" description="Basic and acidic residues" evidence="1">
    <location>
        <begin position="787"/>
        <end position="814"/>
    </location>
</feature>
<dbReference type="SUPFAM" id="SSF50969">
    <property type="entry name" value="YVTN repeat-like/Quinoprotein amine dehydrogenase"/>
    <property type="match status" value="1"/>
</dbReference>
<dbReference type="Proteomes" id="UP000294558">
    <property type="component" value="Unassembled WGS sequence"/>
</dbReference>
<evidence type="ECO:0000313" key="3">
    <source>
        <dbReference type="Proteomes" id="UP000294558"/>
    </source>
</evidence>
<feature type="compositionally biased region" description="Polar residues" evidence="1">
    <location>
        <begin position="698"/>
        <end position="707"/>
    </location>
</feature>
<evidence type="ECO:0000256" key="1">
    <source>
        <dbReference type="SAM" id="MobiDB-lite"/>
    </source>
</evidence>
<accession>A0A4R7HWX9</accession>
<feature type="compositionally biased region" description="Low complexity" evidence="1">
    <location>
        <begin position="1099"/>
        <end position="1113"/>
    </location>
</feature>
<protein>
    <submittedName>
        <fullName evidence="2">Uncharacterized protein</fullName>
    </submittedName>
</protein>
<feature type="region of interest" description="Disordered" evidence="1">
    <location>
        <begin position="1235"/>
        <end position="1256"/>
    </location>
</feature>
<feature type="compositionally biased region" description="Basic and acidic residues" evidence="1">
    <location>
        <begin position="712"/>
        <end position="732"/>
    </location>
</feature>
<evidence type="ECO:0000313" key="2">
    <source>
        <dbReference type="EMBL" id="TDT14673.1"/>
    </source>
</evidence>
<feature type="compositionally biased region" description="Low complexity" evidence="1">
    <location>
        <begin position="1174"/>
        <end position="1190"/>
    </location>
</feature>
<feature type="compositionally biased region" description="Polar residues" evidence="1">
    <location>
        <begin position="39"/>
        <end position="54"/>
    </location>
</feature>
<dbReference type="AlphaFoldDB" id="A0A4R7HWX9"/>
<dbReference type="InterPro" id="IPR011044">
    <property type="entry name" value="Quino_amine_DH_bsu"/>
</dbReference>
<dbReference type="RefSeq" id="WP_133867201.1">
    <property type="nucleotide sequence ID" value="NZ_SOAU01000001.1"/>
</dbReference>
<feature type="compositionally biased region" description="Acidic residues" evidence="1">
    <location>
        <begin position="857"/>
        <end position="872"/>
    </location>
</feature>
<feature type="compositionally biased region" description="Low complexity" evidence="1">
    <location>
        <begin position="1073"/>
        <end position="1090"/>
    </location>
</feature>
<name>A0A4R7HWX9_9ACTN</name>
<comment type="caution">
    <text evidence="2">The sequence shown here is derived from an EMBL/GenBank/DDBJ whole genome shotgun (WGS) entry which is preliminary data.</text>
</comment>
<feature type="compositionally biased region" description="Basic and acidic residues" evidence="1">
    <location>
        <begin position="10"/>
        <end position="19"/>
    </location>
</feature>
<reference evidence="2 3" key="1">
    <citation type="submission" date="2019-03" db="EMBL/GenBank/DDBJ databases">
        <title>Sequencing the genomes of 1000 actinobacteria strains.</title>
        <authorList>
            <person name="Klenk H.-P."/>
        </authorList>
    </citation>
    <scope>NUCLEOTIDE SEQUENCE [LARGE SCALE GENOMIC DNA]</scope>
    <source>
        <strain evidence="2 3">DSM 18936</strain>
    </source>
</reference>